<dbReference type="RefSeq" id="WP_150487383.1">
    <property type="nucleotide sequence ID" value="NZ_BMUV01000001.1"/>
</dbReference>
<dbReference type="KEGG" id="snk:CP967_08580"/>
<keyword evidence="1" id="KW-0472">Membrane</keyword>
<dbReference type="EMBL" id="CP023702">
    <property type="protein sequence ID" value="QEU72017.1"/>
    <property type="molecule type" value="Genomic_DNA"/>
</dbReference>
<feature type="transmembrane region" description="Helical" evidence="1">
    <location>
        <begin position="59"/>
        <end position="79"/>
    </location>
</feature>
<accession>A0A5J6F869</accession>
<reference evidence="2 3" key="1">
    <citation type="submission" date="2017-09" db="EMBL/GenBank/DDBJ databases">
        <authorList>
            <person name="Lee N."/>
            <person name="Cho B.-K."/>
        </authorList>
    </citation>
    <scope>NUCLEOTIDE SEQUENCE [LARGE SCALE GENOMIC DNA]</scope>
    <source>
        <strain evidence="2 3">ATCC 12769</strain>
    </source>
</reference>
<gene>
    <name evidence="2" type="ORF">CP967_08580</name>
</gene>
<keyword evidence="1" id="KW-0812">Transmembrane</keyword>
<evidence type="ECO:0000313" key="2">
    <source>
        <dbReference type="EMBL" id="QEU72017.1"/>
    </source>
</evidence>
<name>A0A5J6F869_9ACTN</name>
<evidence type="ECO:0000313" key="3">
    <source>
        <dbReference type="Proteomes" id="UP000326178"/>
    </source>
</evidence>
<protein>
    <submittedName>
        <fullName evidence="2">Uncharacterized protein</fullName>
    </submittedName>
</protein>
<sequence>MKIALFVAAIAAAAATAVGGVLALLSLRKQASEADQAPTWGDVEQIRKLALGVDNRMRWVAWLTLVNALLSFVLAFTMLQND</sequence>
<keyword evidence="1" id="KW-1133">Transmembrane helix</keyword>
<evidence type="ECO:0000256" key="1">
    <source>
        <dbReference type="SAM" id="Phobius"/>
    </source>
</evidence>
<proteinExistence type="predicted"/>
<keyword evidence="3" id="KW-1185">Reference proteome</keyword>
<dbReference type="Proteomes" id="UP000326178">
    <property type="component" value="Chromosome"/>
</dbReference>
<dbReference type="AlphaFoldDB" id="A0A5J6F869"/>
<dbReference type="OrthoDB" id="9972105at2"/>
<organism evidence="2 3">
    <name type="scientific">Streptomyces nitrosporeus</name>
    <dbReference type="NCBI Taxonomy" id="28894"/>
    <lineage>
        <taxon>Bacteria</taxon>
        <taxon>Bacillati</taxon>
        <taxon>Actinomycetota</taxon>
        <taxon>Actinomycetes</taxon>
        <taxon>Kitasatosporales</taxon>
        <taxon>Streptomycetaceae</taxon>
        <taxon>Streptomyces</taxon>
    </lineage>
</organism>